<comment type="cofactor">
    <cofactor evidence="2 9">
        <name>Mg(2+)</name>
        <dbReference type="ChEBI" id="CHEBI:18420"/>
    </cofactor>
</comment>
<evidence type="ECO:0000256" key="6">
    <source>
        <dbReference type="ARBA" id="ARBA00022723"/>
    </source>
</evidence>
<evidence type="ECO:0000313" key="11">
    <source>
        <dbReference type="Proteomes" id="UP000509367"/>
    </source>
</evidence>
<dbReference type="Pfam" id="PF00459">
    <property type="entry name" value="Inositol_P"/>
    <property type="match status" value="1"/>
</dbReference>
<evidence type="ECO:0000256" key="3">
    <source>
        <dbReference type="ARBA" id="ARBA00009759"/>
    </source>
</evidence>
<dbReference type="RefSeq" id="WP_175275075.1">
    <property type="nucleotide sequence ID" value="NZ_CP054836.1"/>
</dbReference>
<dbReference type="GO" id="GO:0008934">
    <property type="term" value="F:inositol monophosphate 1-phosphatase activity"/>
    <property type="evidence" value="ECO:0007669"/>
    <property type="project" value="TreeGrafter"/>
</dbReference>
<protein>
    <recommendedName>
        <fullName evidence="5">Inositol-1-monophosphatase</fullName>
        <ecNumber evidence="4">3.1.3.25</ecNumber>
    </recommendedName>
</protein>
<evidence type="ECO:0000256" key="1">
    <source>
        <dbReference type="ARBA" id="ARBA00001033"/>
    </source>
</evidence>
<dbReference type="PANTHER" id="PTHR20854">
    <property type="entry name" value="INOSITOL MONOPHOSPHATASE"/>
    <property type="match status" value="1"/>
</dbReference>
<feature type="binding site" evidence="9">
    <location>
        <position position="77"/>
    </location>
    <ligand>
        <name>Mg(2+)</name>
        <dbReference type="ChEBI" id="CHEBI:18420"/>
        <label>1</label>
        <note>catalytic</note>
    </ligand>
</feature>
<dbReference type="Proteomes" id="UP000509367">
    <property type="component" value="Chromosome"/>
</dbReference>
<dbReference type="PRINTS" id="PR00377">
    <property type="entry name" value="IMPHPHTASES"/>
</dbReference>
<reference evidence="10 11" key="1">
    <citation type="submission" date="2020-06" db="EMBL/GenBank/DDBJ databases">
        <title>Oricola thermophila sp. nov. isolated from a tidal sediments.</title>
        <authorList>
            <person name="Kwon K.K."/>
            <person name="Yang S.-H."/>
            <person name="Park M.-J."/>
        </authorList>
    </citation>
    <scope>NUCLEOTIDE SEQUENCE [LARGE SCALE GENOMIC DNA]</scope>
    <source>
        <strain evidence="10 11">MEBiC13590</strain>
    </source>
</reference>
<evidence type="ECO:0000256" key="9">
    <source>
        <dbReference type="PIRSR" id="PIRSR600760-2"/>
    </source>
</evidence>
<gene>
    <name evidence="10" type="ORF">HTY61_01195</name>
</gene>
<dbReference type="SUPFAM" id="SSF56655">
    <property type="entry name" value="Carbohydrate phosphatase"/>
    <property type="match status" value="1"/>
</dbReference>
<feature type="binding site" evidence="9">
    <location>
        <position position="95"/>
    </location>
    <ligand>
        <name>Mg(2+)</name>
        <dbReference type="ChEBI" id="CHEBI:18420"/>
        <label>1</label>
        <note>catalytic</note>
    </ligand>
</feature>
<accession>A0A6N1VDE3</accession>
<dbReference type="AlphaFoldDB" id="A0A6N1VDE3"/>
<keyword evidence="7" id="KW-0378">Hydrolase</keyword>
<dbReference type="Gene3D" id="3.30.540.10">
    <property type="entry name" value="Fructose-1,6-Bisphosphatase, subunit A, domain 1"/>
    <property type="match status" value="1"/>
</dbReference>
<evidence type="ECO:0000256" key="5">
    <source>
        <dbReference type="ARBA" id="ARBA00019784"/>
    </source>
</evidence>
<dbReference type="EC" id="3.1.3.25" evidence="4"/>
<dbReference type="EMBL" id="CP054836">
    <property type="protein sequence ID" value="QKV17179.1"/>
    <property type="molecule type" value="Genomic_DNA"/>
</dbReference>
<dbReference type="InterPro" id="IPR000760">
    <property type="entry name" value="Inositol_monophosphatase-like"/>
</dbReference>
<keyword evidence="8 9" id="KW-0460">Magnesium</keyword>
<organism evidence="10 11">
    <name type="scientific">Oricola thermophila</name>
    <dbReference type="NCBI Taxonomy" id="2742145"/>
    <lineage>
        <taxon>Bacteria</taxon>
        <taxon>Pseudomonadati</taxon>
        <taxon>Pseudomonadota</taxon>
        <taxon>Alphaproteobacteria</taxon>
        <taxon>Hyphomicrobiales</taxon>
        <taxon>Ahrensiaceae</taxon>
        <taxon>Oricola</taxon>
    </lineage>
</organism>
<dbReference type="InterPro" id="IPR020583">
    <property type="entry name" value="Inositol_monoP_metal-BS"/>
</dbReference>
<keyword evidence="11" id="KW-1185">Reference proteome</keyword>
<evidence type="ECO:0000256" key="8">
    <source>
        <dbReference type="ARBA" id="ARBA00022842"/>
    </source>
</evidence>
<comment type="catalytic activity">
    <reaction evidence="1">
        <text>a myo-inositol phosphate + H2O = myo-inositol + phosphate</text>
        <dbReference type="Rhea" id="RHEA:24056"/>
        <dbReference type="ChEBI" id="CHEBI:15377"/>
        <dbReference type="ChEBI" id="CHEBI:17268"/>
        <dbReference type="ChEBI" id="CHEBI:43474"/>
        <dbReference type="ChEBI" id="CHEBI:84139"/>
        <dbReference type="EC" id="3.1.3.25"/>
    </reaction>
</comment>
<name>A0A6N1VDE3_9HYPH</name>
<evidence type="ECO:0000256" key="2">
    <source>
        <dbReference type="ARBA" id="ARBA00001946"/>
    </source>
</evidence>
<dbReference type="KEGG" id="orm:HTY61_01195"/>
<feature type="binding site" evidence="9">
    <location>
        <position position="93"/>
    </location>
    <ligand>
        <name>Mg(2+)</name>
        <dbReference type="ChEBI" id="CHEBI:18420"/>
        <label>2</label>
    </ligand>
</feature>
<feature type="binding site" evidence="9">
    <location>
        <position position="96"/>
    </location>
    <ligand>
        <name>Mg(2+)</name>
        <dbReference type="ChEBI" id="CHEBI:18420"/>
        <label>1</label>
        <note>catalytic</note>
    </ligand>
</feature>
<dbReference type="GO" id="GO:0046872">
    <property type="term" value="F:metal ion binding"/>
    <property type="evidence" value="ECO:0007669"/>
    <property type="project" value="UniProtKB-KW"/>
</dbReference>
<evidence type="ECO:0000256" key="7">
    <source>
        <dbReference type="ARBA" id="ARBA00022801"/>
    </source>
</evidence>
<comment type="similarity">
    <text evidence="3">Belongs to the inositol monophosphatase superfamily.</text>
</comment>
<dbReference type="PROSITE" id="PS00629">
    <property type="entry name" value="IMP_1"/>
    <property type="match status" value="1"/>
</dbReference>
<dbReference type="FunFam" id="3.30.540.10:FF:000003">
    <property type="entry name" value="Inositol-1-monophosphatase"/>
    <property type="match status" value="1"/>
</dbReference>
<evidence type="ECO:0000313" key="10">
    <source>
        <dbReference type="EMBL" id="QKV17179.1"/>
    </source>
</evidence>
<dbReference type="Gene3D" id="3.40.190.80">
    <property type="match status" value="1"/>
</dbReference>
<feature type="binding site" evidence="9">
    <location>
        <position position="219"/>
    </location>
    <ligand>
        <name>Mg(2+)</name>
        <dbReference type="ChEBI" id="CHEBI:18420"/>
        <label>1</label>
        <note>catalytic</note>
    </ligand>
</feature>
<evidence type="ECO:0000256" key="4">
    <source>
        <dbReference type="ARBA" id="ARBA00013106"/>
    </source>
</evidence>
<keyword evidence="6 9" id="KW-0479">Metal-binding</keyword>
<proteinExistence type="inferred from homology"/>
<dbReference type="GO" id="GO:0007165">
    <property type="term" value="P:signal transduction"/>
    <property type="evidence" value="ECO:0007669"/>
    <property type="project" value="TreeGrafter"/>
</dbReference>
<dbReference type="PANTHER" id="PTHR20854:SF4">
    <property type="entry name" value="INOSITOL-1-MONOPHOSPHATASE-RELATED"/>
    <property type="match status" value="1"/>
</dbReference>
<sequence>MHNAEDGRACAQRIDAAMSIIRDAGRMALDYFERYRSLAVEEKSGGQDIVSIADRAVESLIREAILDRFGEDGIVGEEHGNVSGSSGFQWLVDPIDGTGSFLHGLQTWSVVIAILRDGEPVAGLVLEPCTGRLYRARCGEGAFCDDAPIAVDTATPFTGGLFAIGASRPEASAHIGAVVTGVLAAGGGYMRNGSAALSLAHVAAGHYLGFYEPQLNAWDCVAGLLIVSEAGGTADDFLGDDGVFARKPCFAAAPQAAPLFRQIVNGEVEPLEGTR</sequence>
<dbReference type="GO" id="GO:0006020">
    <property type="term" value="P:inositol metabolic process"/>
    <property type="evidence" value="ECO:0007669"/>
    <property type="project" value="TreeGrafter"/>
</dbReference>